<protein>
    <submittedName>
        <fullName evidence="1">Portal protein</fullName>
    </submittedName>
</protein>
<comment type="caution">
    <text evidence="1">The sequence shown here is derived from an EMBL/GenBank/DDBJ whole genome shotgun (WGS) entry which is preliminary data.</text>
</comment>
<proteinExistence type="predicted"/>
<dbReference type="InterPro" id="IPR006944">
    <property type="entry name" value="Phage/GTA_portal"/>
</dbReference>
<organism evidence="1 2">
    <name type="scientific">Schleiferilactobacillus harbinensis DSM 16991</name>
    <dbReference type="NCBI Taxonomy" id="1122147"/>
    <lineage>
        <taxon>Bacteria</taxon>
        <taxon>Bacillati</taxon>
        <taxon>Bacillota</taxon>
        <taxon>Bacilli</taxon>
        <taxon>Lactobacillales</taxon>
        <taxon>Lactobacillaceae</taxon>
        <taxon>Schleiferilactobacillus</taxon>
    </lineage>
</organism>
<name>A0A0R1XAB2_9LACO</name>
<dbReference type="AlphaFoldDB" id="A0A0R1XAB2"/>
<dbReference type="OrthoDB" id="2243334at2"/>
<dbReference type="NCBIfam" id="TIGR01537">
    <property type="entry name" value="portal_HK97"/>
    <property type="match status" value="1"/>
</dbReference>
<evidence type="ECO:0000313" key="2">
    <source>
        <dbReference type="Proteomes" id="UP000050949"/>
    </source>
</evidence>
<sequence length="385" mass="42391">MGLLTPKNFNKRKAKNMVYPSNPDFFTTTVGGMQLSYVSALSALQNTNVYSVINRIASDVASAHFKTENTATLNRLESPSSLIGRFSFWQGALMQLCLSGNDYIPLVGQNLEHIPNSDVQINYLPGNTGIIYTVLESNDRPQMVLRQDQMLHFRLMPDPQYRYLIGRSPLESLQNALNLDDKASKSNISAMENQINPAGQLKISNYLSDGKDLEAAREEFEKANTGDNSGRLMVLPDGFDYTQLEIKTDVFKALADNSAYSADQISKAFGVPSDILGGGTSTESQHSNIDQIKATYLANLNSYVNPIVDELRLKMNAPDLELDIKDMLDVDDSTLINQVSNLAKSGVLGAEQAQFILTRSGFLPDNLPEFEPLTTQVKGGDEGDN</sequence>
<reference evidence="1 2" key="1">
    <citation type="journal article" date="2015" name="Genome Announc.">
        <title>Expanding the biotechnology potential of lactobacilli through comparative genomics of 213 strains and associated genera.</title>
        <authorList>
            <person name="Sun Z."/>
            <person name="Harris H.M."/>
            <person name="McCann A."/>
            <person name="Guo C."/>
            <person name="Argimon S."/>
            <person name="Zhang W."/>
            <person name="Yang X."/>
            <person name="Jeffery I.B."/>
            <person name="Cooney J.C."/>
            <person name="Kagawa T.F."/>
            <person name="Liu W."/>
            <person name="Song Y."/>
            <person name="Salvetti E."/>
            <person name="Wrobel A."/>
            <person name="Rasinkangas P."/>
            <person name="Parkhill J."/>
            <person name="Rea M.C."/>
            <person name="O'Sullivan O."/>
            <person name="Ritari J."/>
            <person name="Douillard F.P."/>
            <person name="Paul Ross R."/>
            <person name="Yang R."/>
            <person name="Briner A.E."/>
            <person name="Felis G.E."/>
            <person name="de Vos W.M."/>
            <person name="Barrangou R."/>
            <person name="Klaenhammer T.R."/>
            <person name="Caufield P.W."/>
            <person name="Cui Y."/>
            <person name="Zhang H."/>
            <person name="O'Toole P.W."/>
        </authorList>
    </citation>
    <scope>NUCLEOTIDE SEQUENCE [LARGE SCALE GENOMIC DNA]</scope>
    <source>
        <strain evidence="1 2">DSM 16991</strain>
    </source>
</reference>
<dbReference type="EMBL" id="AZFW01000055">
    <property type="protein sequence ID" value="KRM27096.1"/>
    <property type="molecule type" value="Genomic_DNA"/>
</dbReference>
<dbReference type="PATRIC" id="fig|1122147.4.peg.2840"/>
<dbReference type="InterPro" id="IPR006427">
    <property type="entry name" value="Portal_HK97"/>
</dbReference>
<dbReference type="Pfam" id="PF04860">
    <property type="entry name" value="Phage_portal"/>
    <property type="match status" value="1"/>
</dbReference>
<accession>A0A0R1XAB2</accession>
<dbReference type="Proteomes" id="UP000050949">
    <property type="component" value="Unassembled WGS sequence"/>
</dbReference>
<evidence type="ECO:0000313" key="1">
    <source>
        <dbReference type="EMBL" id="KRM27096.1"/>
    </source>
</evidence>
<gene>
    <name evidence="1" type="ORF">FC91_GL002756</name>
</gene>
<dbReference type="RefSeq" id="WP_027829592.1">
    <property type="nucleotide sequence ID" value="NZ_AUEH01000084.1"/>
</dbReference>